<dbReference type="Gene3D" id="3.30.420.10">
    <property type="entry name" value="Ribonuclease H-like superfamily/Ribonuclease H"/>
    <property type="match status" value="1"/>
</dbReference>
<accession>A0AAV3Z9Q8</accession>
<feature type="compositionally biased region" description="Low complexity" evidence="1">
    <location>
        <begin position="753"/>
        <end position="764"/>
    </location>
</feature>
<dbReference type="Pfam" id="PF17921">
    <property type="entry name" value="Integrase_H2C2"/>
    <property type="match status" value="1"/>
</dbReference>
<dbReference type="Proteomes" id="UP000735302">
    <property type="component" value="Unassembled WGS sequence"/>
</dbReference>
<organism evidence="3 4">
    <name type="scientific">Plakobranchus ocellatus</name>
    <dbReference type="NCBI Taxonomy" id="259542"/>
    <lineage>
        <taxon>Eukaryota</taxon>
        <taxon>Metazoa</taxon>
        <taxon>Spiralia</taxon>
        <taxon>Lophotrochozoa</taxon>
        <taxon>Mollusca</taxon>
        <taxon>Gastropoda</taxon>
        <taxon>Heterobranchia</taxon>
        <taxon>Euthyneura</taxon>
        <taxon>Panpulmonata</taxon>
        <taxon>Sacoglossa</taxon>
        <taxon>Placobranchoidea</taxon>
        <taxon>Plakobranchidae</taxon>
        <taxon>Plakobranchus</taxon>
    </lineage>
</organism>
<dbReference type="GO" id="GO:0003676">
    <property type="term" value="F:nucleic acid binding"/>
    <property type="evidence" value="ECO:0007669"/>
    <property type="project" value="InterPro"/>
</dbReference>
<feature type="domain" description="Integrase zinc-binding" evidence="2">
    <location>
        <begin position="447"/>
        <end position="501"/>
    </location>
</feature>
<evidence type="ECO:0000313" key="3">
    <source>
        <dbReference type="EMBL" id="GFN91266.1"/>
    </source>
</evidence>
<proteinExistence type="predicted"/>
<protein>
    <recommendedName>
        <fullName evidence="2">Integrase zinc-binding domain-containing protein</fullName>
    </recommendedName>
</protein>
<feature type="compositionally biased region" description="Polar residues" evidence="1">
    <location>
        <begin position="722"/>
        <end position="732"/>
    </location>
</feature>
<dbReference type="InterPro" id="IPR050951">
    <property type="entry name" value="Retrovirus_Pol_polyprotein"/>
</dbReference>
<reference evidence="3 4" key="1">
    <citation type="journal article" date="2021" name="Elife">
        <title>Chloroplast acquisition without the gene transfer in kleptoplastic sea slugs, Plakobranchus ocellatus.</title>
        <authorList>
            <person name="Maeda T."/>
            <person name="Takahashi S."/>
            <person name="Yoshida T."/>
            <person name="Shimamura S."/>
            <person name="Takaki Y."/>
            <person name="Nagai Y."/>
            <person name="Toyoda A."/>
            <person name="Suzuki Y."/>
            <person name="Arimoto A."/>
            <person name="Ishii H."/>
            <person name="Satoh N."/>
            <person name="Nishiyama T."/>
            <person name="Hasebe M."/>
            <person name="Maruyama T."/>
            <person name="Minagawa J."/>
            <person name="Obokata J."/>
            <person name="Shigenobu S."/>
        </authorList>
    </citation>
    <scope>NUCLEOTIDE SEQUENCE [LARGE SCALE GENOMIC DNA]</scope>
</reference>
<feature type="region of interest" description="Disordered" evidence="1">
    <location>
        <begin position="722"/>
        <end position="825"/>
    </location>
</feature>
<dbReference type="EMBL" id="BLXT01002115">
    <property type="protein sequence ID" value="GFN91266.1"/>
    <property type="molecule type" value="Genomic_DNA"/>
</dbReference>
<evidence type="ECO:0000256" key="1">
    <source>
        <dbReference type="SAM" id="MobiDB-lite"/>
    </source>
</evidence>
<dbReference type="PANTHER" id="PTHR37984">
    <property type="entry name" value="PROTEIN CBG26694"/>
    <property type="match status" value="1"/>
</dbReference>
<name>A0AAV3Z9Q8_9GAST</name>
<evidence type="ECO:0000313" key="4">
    <source>
        <dbReference type="Proteomes" id="UP000735302"/>
    </source>
</evidence>
<gene>
    <name evidence="3" type="ORF">PoB_001777200</name>
</gene>
<dbReference type="InterPro" id="IPR036397">
    <property type="entry name" value="RNaseH_sf"/>
</dbReference>
<comment type="caution">
    <text evidence="3">The sequence shown here is derived from an EMBL/GenBank/DDBJ whole genome shotgun (WGS) entry which is preliminary data.</text>
</comment>
<dbReference type="AlphaFoldDB" id="A0AAV3Z9Q8"/>
<dbReference type="SUPFAM" id="SSF53098">
    <property type="entry name" value="Ribonuclease H-like"/>
    <property type="match status" value="1"/>
</dbReference>
<dbReference type="Gene3D" id="1.10.340.70">
    <property type="match status" value="1"/>
</dbReference>
<evidence type="ECO:0000259" key="2">
    <source>
        <dbReference type="Pfam" id="PF17921"/>
    </source>
</evidence>
<keyword evidence="4" id="KW-1185">Reference proteome</keyword>
<dbReference type="InterPro" id="IPR012337">
    <property type="entry name" value="RNaseH-like_sf"/>
</dbReference>
<dbReference type="PANTHER" id="PTHR37984:SF7">
    <property type="entry name" value="INTEGRASE CATALYTIC DOMAIN-CONTAINING PROTEIN"/>
    <property type="match status" value="1"/>
</dbReference>
<dbReference type="FunFam" id="1.10.340.70:FF:000004">
    <property type="entry name" value="Retrovirus-related Pol polyprotein from transposon 297-like Protein"/>
    <property type="match status" value="1"/>
</dbReference>
<sequence>MPFTGGRGLFKKQAILPVTKEKHLQDHHVYDSLCDVWEKRASTPQPTVHVEVQALPSDARDLKIESTLCGPTRTTTILAVADTGCQSCLASTSFLNRLGLNSSHLTPTSMKMRAANQNTIGIVGALILRITGFTQSMEPKTTRQIVYFSHSTDKFFLSMEACRDLGIISDTFPSIESVMTDSSAMHSDTDNPNEDCCHCPSRQTPPPLPTSLPFPATEENREKLERWLLDYYESSTFNVCEHQKLPMMSGPPMRLIIDDDATPVAHHTPIPVPIHWQEQVKAGLDQDVRLGVIEPVPIGTPVSWCHRMVVCAKKSGVRHVAADTISRNPVGAANHLSLPDDANLVSTNNKLPTIPHSFLMAIRAQPDTPTLCSSEEDSLGGVSSITWKDIRVATNSDNSMVKLIDLIENGFPEAKDHLPAELRPYYQYRDKLTSFDGVALYNDRVIIPPELRDKVLQALHSAHQGISQMCSRADASFFWPGMTSSISEMRARCSPCNRIAPSQPNAPPTPPIQPQYPFQCICADFFNHAGHYYLVIVDRYSNWPIVERAHGGSQGLISSLRRTFTTFGISDELSSDGGPEFTDTRLSPAMCIFGRPIRDFIPVHPGKYLPHKTWQETLSHREEALRNRHMRDAERLSAHTRVLTPLAVGDCVRIQNQTGPHPTKWDKTGIVIEVRQFDQYVIRVDGSGRVTLRNRKFLRLYHPVIARSPVATLPSPTAIVTQTTPRVLTPKTSAPAKCPDPVNTPEQEQLRTPPDNNSQPPSDSFISDPVVDSEPINTPNTPATVADKSSLRKTTRMPNALRALQPHNKPGLKESPPPENRLRHK</sequence>
<dbReference type="InterPro" id="IPR041588">
    <property type="entry name" value="Integrase_H2C2"/>
</dbReference>